<evidence type="ECO:0000256" key="3">
    <source>
        <dbReference type="ARBA" id="ARBA00022679"/>
    </source>
</evidence>
<evidence type="ECO:0000256" key="12">
    <source>
        <dbReference type="ARBA" id="ARBA00077136"/>
    </source>
</evidence>
<dbReference type="InterPro" id="IPR004616">
    <property type="entry name" value="Leu/Phe-tRNA_Trfase"/>
</dbReference>
<evidence type="ECO:0000313" key="16">
    <source>
        <dbReference type="EMBL" id="KVX03298.1"/>
    </source>
</evidence>
<dbReference type="PANTHER" id="PTHR30098:SF2">
    <property type="entry name" value="LEUCYL_PHENYLALANYL-TRNA--PROTEIN TRANSFERASE"/>
    <property type="match status" value="1"/>
</dbReference>
<comment type="caution">
    <text evidence="16">The sequence shown here is derived from an EMBL/GenBank/DDBJ whole genome shotgun (WGS) entry which is preliminary data.</text>
</comment>
<accession>A0A106C300</accession>
<evidence type="ECO:0000256" key="13">
    <source>
        <dbReference type="ARBA" id="ARBA00077165"/>
    </source>
</evidence>
<dbReference type="RefSeq" id="WP_059743867.1">
    <property type="nucleotide sequence ID" value="NZ_LRDC01000001.1"/>
</dbReference>
<dbReference type="AlphaFoldDB" id="A0A106C300"/>
<dbReference type="InterPro" id="IPR042203">
    <property type="entry name" value="Leu/Phe-tRNA_Trfase_C"/>
</dbReference>
<evidence type="ECO:0000256" key="7">
    <source>
        <dbReference type="ARBA" id="ARBA00051538"/>
    </source>
</evidence>
<proteinExistence type="inferred from homology"/>
<dbReference type="HAMAP" id="MF_00688">
    <property type="entry name" value="Leu_Phe_trans"/>
    <property type="match status" value="1"/>
</dbReference>
<dbReference type="InterPro" id="IPR042221">
    <property type="entry name" value="Leu/Phe-tRNA_Trfase_N"/>
</dbReference>
<comment type="function">
    <text evidence="8 15">Functions in the N-end rule pathway of protein degradation where it conjugates Leu, Phe and, less efficiently, Met from aminoacyl-tRNAs to the N-termini of proteins containing an N-terminal arginine or lysine.</text>
</comment>
<name>A0A106C300_SHEFR</name>
<keyword evidence="4 15" id="KW-0012">Acyltransferase</keyword>
<protein>
    <recommendedName>
        <fullName evidence="11 15">Leucyl/phenylalanyl-tRNA--protein transferase</fullName>
        <ecNumber evidence="10 15">2.3.2.6</ecNumber>
    </recommendedName>
    <alternativeName>
        <fullName evidence="12 15">L/F-transferase</fullName>
    </alternativeName>
    <alternativeName>
        <fullName evidence="13 15">Leucyltransferase</fullName>
    </alternativeName>
    <alternativeName>
        <fullName evidence="14 15">Phenyalanyltransferase</fullName>
    </alternativeName>
</protein>
<keyword evidence="2 15" id="KW-0963">Cytoplasm</keyword>
<keyword evidence="3 15" id="KW-0808">Transferase</keyword>
<reference evidence="16 17" key="1">
    <citation type="submission" date="2016-01" db="EMBL/GenBank/DDBJ databases">
        <title>Draft genome of the antarctic isolate Shewanella frigidimarina Ag06-30.</title>
        <authorList>
            <person name="Parmeciano Di Noto G."/>
            <person name="Vazquez S."/>
            <person name="Mac Cormack W."/>
            <person name="Iriarte A."/>
            <person name="Quiroga C."/>
        </authorList>
    </citation>
    <scope>NUCLEOTIDE SEQUENCE [LARGE SCALE GENOMIC DNA]</scope>
    <source>
        <strain evidence="16 17">Ag06-30</strain>
    </source>
</reference>
<dbReference type="PANTHER" id="PTHR30098">
    <property type="entry name" value="LEUCYL/PHENYLALANYL-TRNA--PROTEIN TRANSFERASE"/>
    <property type="match status" value="1"/>
</dbReference>
<evidence type="ECO:0000256" key="5">
    <source>
        <dbReference type="ARBA" id="ARBA00050607"/>
    </source>
</evidence>
<dbReference type="Gene3D" id="3.30.70.3550">
    <property type="entry name" value="Leucyl/phenylalanyl-tRNA-protein transferase, N-terminal domain"/>
    <property type="match status" value="1"/>
</dbReference>
<evidence type="ECO:0000256" key="2">
    <source>
        <dbReference type="ARBA" id="ARBA00022490"/>
    </source>
</evidence>
<dbReference type="InterPro" id="IPR016181">
    <property type="entry name" value="Acyl_CoA_acyltransferase"/>
</dbReference>
<dbReference type="GO" id="GO:0030163">
    <property type="term" value="P:protein catabolic process"/>
    <property type="evidence" value="ECO:0007669"/>
    <property type="project" value="UniProtKB-UniRule"/>
</dbReference>
<dbReference type="GO" id="GO:0005737">
    <property type="term" value="C:cytoplasm"/>
    <property type="evidence" value="ECO:0007669"/>
    <property type="project" value="UniProtKB-SubCell"/>
</dbReference>
<dbReference type="SUPFAM" id="SSF55729">
    <property type="entry name" value="Acyl-CoA N-acyltransferases (Nat)"/>
    <property type="match status" value="1"/>
</dbReference>
<evidence type="ECO:0000256" key="15">
    <source>
        <dbReference type="HAMAP-Rule" id="MF_00688"/>
    </source>
</evidence>
<evidence type="ECO:0000256" key="14">
    <source>
        <dbReference type="ARBA" id="ARBA00083640"/>
    </source>
</evidence>
<evidence type="ECO:0000256" key="4">
    <source>
        <dbReference type="ARBA" id="ARBA00023315"/>
    </source>
</evidence>
<comment type="catalytic activity">
    <reaction evidence="7 15">
        <text>N-terminal L-lysyl-[protein] + L-leucyl-tRNA(Leu) = N-terminal L-leucyl-L-lysyl-[protein] + tRNA(Leu) + H(+)</text>
        <dbReference type="Rhea" id="RHEA:12340"/>
        <dbReference type="Rhea" id="RHEA-COMP:9613"/>
        <dbReference type="Rhea" id="RHEA-COMP:9622"/>
        <dbReference type="Rhea" id="RHEA-COMP:12670"/>
        <dbReference type="Rhea" id="RHEA-COMP:12671"/>
        <dbReference type="ChEBI" id="CHEBI:15378"/>
        <dbReference type="ChEBI" id="CHEBI:65249"/>
        <dbReference type="ChEBI" id="CHEBI:78442"/>
        <dbReference type="ChEBI" id="CHEBI:78494"/>
        <dbReference type="ChEBI" id="CHEBI:133043"/>
        <dbReference type="EC" id="2.3.2.6"/>
    </reaction>
</comment>
<dbReference type="FunFam" id="3.30.70.3550:FF:000001">
    <property type="entry name" value="Leucyl/phenylalanyl-tRNA--protein transferase"/>
    <property type="match status" value="1"/>
</dbReference>
<evidence type="ECO:0000256" key="1">
    <source>
        <dbReference type="ARBA" id="ARBA00004496"/>
    </source>
</evidence>
<evidence type="ECO:0000256" key="11">
    <source>
        <dbReference type="ARBA" id="ARBA00074372"/>
    </source>
</evidence>
<comment type="catalytic activity">
    <reaction evidence="6 15">
        <text>N-terminal L-arginyl-[protein] + L-leucyl-tRNA(Leu) = N-terminal L-leucyl-L-arginyl-[protein] + tRNA(Leu) + H(+)</text>
        <dbReference type="Rhea" id="RHEA:50416"/>
        <dbReference type="Rhea" id="RHEA-COMP:9613"/>
        <dbReference type="Rhea" id="RHEA-COMP:9622"/>
        <dbReference type="Rhea" id="RHEA-COMP:12672"/>
        <dbReference type="Rhea" id="RHEA-COMP:12673"/>
        <dbReference type="ChEBI" id="CHEBI:15378"/>
        <dbReference type="ChEBI" id="CHEBI:64719"/>
        <dbReference type="ChEBI" id="CHEBI:78442"/>
        <dbReference type="ChEBI" id="CHEBI:78494"/>
        <dbReference type="ChEBI" id="CHEBI:133044"/>
        <dbReference type="EC" id="2.3.2.6"/>
    </reaction>
</comment>
<dbReference type="GO" id="GO:0008914">
    <property type="term" value="F:leucyl-tRNA--protein transferase activity"/>
    <property type="evidence" value="ECO:0007669"/>
    <property type="project" value="UniProtKB-UniRule"/>
</dbReference>
<comment type="catalytic activity">
    <reaction evidence="5 15">
        <text>L-phenylalanyl-tRNA(Phe) + an N-terminal L-alpha-aminoacyl-[protein] = an N-terminal L-phenylalanyl-L-alpha-aminoacyl-[protein] + tRNA(Phe)</text>
        <dbReference type="Rhea" id="RHEA:43632"/>
        <dbReference type="Rhea" id="RHEA-COMP:9668"/>
        <dbReference type="Rhea" id="RHEA-COMP:9699"/>
        <dbReference type="Rhea" id="RHEA-COMP:10636"/>
        <dbReference type="Rhea" id="RHEA-COMP:10637"/>
        <dbReference type="ChEBI" id="CHEBI:78442"/>
        <dbReference type="ChEBI" id="CHEBI:78531"/>
        <dbReference type="ChEBI" id="CHEBI:78597"/>
        <dbReference type="ChEBI" id="CHEBI:83561"/>
        <dbReference type="EC" id="2.3.2.6"/>
    </reaction>
</comment>
<dbReference type="Gene3D" id="3.40.630.70">
    <property type="entry name" value="Leucyl/phenylalanyl-tRNA-protein transferase, C-terminal domain"/>
    <property type="match status" value="1"/>
</dbReference>
<comment type="similarity">
    <text evidence="9 15">Belongs to the L/F-transferase family.</text>
</comment>
<dbReference type="FunFam" id="3.40.630.70:FF:000001">
    <property type="entry name" value="Leucyl/phenylalanyl-tRNA--protein transferase"/>
    <property type="match status" value="1"/>
</dbReference>
<evidence type="ECO:0000256" key="6">
    <source>
        <dbReference type="ARBA" id="ARBA00050652"/>
    </source>
</evidence>
<comment type="subcellular location">
    <subcellularLocation>
        <location evidence="1 15">Cytoplasm</location>
    </subcellularLocation>
</comment>
<dbReference type="Proteomes" id="UP000055702">
    <property type="component" value="Unassembled WGS sequence"/>
</dbReference>
<evidence type="ECO:0000313" key="17">
    <source>
        <dbReference type="Proteomes" id="UP000055702"/>
    </source>
</evidence>
<gene>
    <name evidence="15" type="primary">aat</name>
    <name evidence="16" type="ORF">AWJ07_01630</name>
</gene>
<dbReference type="EC" id="2.3.2.6" evidence="10 15"/>
<organism evidence="16">
    <name type="scientific">Shewanella frigidimarina</name>
    <dbReference type="NCBI Taxonomy" id="56812"/>
    <lineage>
        <taxon>Bacteria</taxon>
        <taxon>Pseudomonadati</taxon>
        <taxon>Pseudomonadota</taxon>
        <taxon>Gammaproteobacteria</taxon>
        <taxon>Alteromonadales</taxon>
        <taxon>Shewanellaceae</taxon>
        <taxon>Shewanella</taxon>
    </lineage>
</organism>
<dbReference type="Pfam" id="PF03588">
    <property type="entry name" value="Leu_Phe_trans"/>
    <property type="match status" value="1"/>
</dbReference>
<evidence type="ECO:0000256" key="10">
    <source>
        <dbReference type="ARBA" id="ARBA00066767"/>
    </source>
</evidence>
<evidence type="ECO:0000256" key="9">
    <source>
        <dbReference type="ARBA" id="ARBA00061535"/>
    </source>
</evidence>
<dbReference type="NCBIfam" id="TIGR00667">
    <property type="entry name" value="aat"/>
    <property type="match status" value="1"/>
</dbReference>
<dbReference type="EMBL" id="LRDC01000001">
    <property type="protein sequence ID" value="KVX03298.1"/>
    <property type="molecule type" value="Genomic_DNA"/>
</dbReference>
<evidence type="ECO:0000256" key="8">
    <source>
        <dbReference type="ARBA" id="ARBA00054043"/>
    </source>
</evidence>
<sequence>MNSLSYLNQSIDFPPPEQALTDPNGLLAIGGDLRPDRLAQAYYQGIFPWFNANDPILWWSPDPRAVFTPSHPFGSKSLIKFLKKSAWRFTINQAFLDVVAGCAGPRNTQDGTWISAEIQMAYYELHLQGHAHSIEVWDGEQLVGGLYGIPVGGVFCGESMFHRQTNASKAAFAILNQHLVKHNFQLIDAQVMNPHLVSLGAKALPRSEFLTLLHQYRDRTTSASIWNKQEVFIEF</sequence>